<evidence type="ECO:0000313" key="2">
    <source>
        <dbReference type="EMBL" id="QJB02819.1"/>
    </source>
</evidence>
<dbReference type="EMBL" id="MT143645">
    <property type="protein sequence ID" value="QJA99356.1"/>
    <property type="molecule type" value="Genomic_DNA"/>
</dbReference>
<reference evidence="1" key="1">
    <citation type="submission" date="2020-03" db="EMBL/GenBank/DDBJ databases">
        <title>The deep terrestrial virosphere.</title>
        <authorList>
            <person name="Holmfeldt K."/>
            <person name="Nilsson E."/>
            <person name="Simone D."/>
            <person name="Lopez-Fernandez M."/>
            <person name="Wu X."/>
            <person name="de Brujin I."/>
            <person name="Lundin D."/>
            <person name="Andersson A."/>
            <person name="Bertilsson S."/>
            <person name="Dopson M."/>
        </authorList>
    </citation>
    <scope>NUCLEOTIDE SEQUENCE</scope>
    <source>
        <strain evidence="1">MM171A01128</strain>
        <strain evidence="2">MM171B01055</strain>
    </source>
</reference>
<dbReference type="EMBL" id="MT143809">
    <property type="protein sequence ID" value="QJB02819.1"/>
    <property type="molecule type" value="Genomic_DNA"/>
</dbReference>
<dbReference type="AlphaFoldDB" id="A0A6M3LV95"/>
<name>A0A6M3LV95_9ZZZZ</name>
<accession>A0A6M3LV95</accession>
<gene>
    <name evidence="1" type="ORF">MM171A01128_0010</name>
    <name evidence="2" type="ORF">MM171B01055_0006</name>
</gene>
<protein>
    <submittedName>
        <fullName evidence="1">Uncharacterized protein</fullName>
    </submittedName>
</protein>
<evidence type="ECO:0000313" key="1">
    <source>
        <dbReference type="EMBL" id="QJA99356.1"/>
    </source>
</evidence>
<organism evidence="1">
    <name type="scientific">viral metagenome</name>
    <dbReference type="NCBI Taxonomy" id="1070528"/>
    <lineage>
        <taxon>unclassified sequences</taxon>
        <taxon>metagenomes</taxon>
        <taxon>organismal metagenomes</taxon>
    </lineage>
</organism>
<proteinExistence type="predicted"/>
<sequence length="81" mass="9049">MAVDIKELEAALVEIERFKARAETALKLIKADRRCHGKKTAAVRRASMDLTRSLAELRSSSCVEDKDGKLCQEQKLNGSKM</sequence>